<evidence type="ECO:0000313" key="3">
    <source>
        <dbReference type="Proteomes" id="UP000559256"/>
    </source>
</evidence>
<dbReference type="AlphaFoldDB" id="A0A8H5FQ95"/>
<evidence type="ECO:0000313" key="2">
    <source>
        <dbReference type="EMBL" id="KAF5344713.1"/>
    </source>
</evidence>
<protein>
    <submittedName>
        <fullName evidence="2">Uncharacterized protein</fullName>
    </submittedName>
</protein>
<dbReference type="Proteomes" id="UP000559256">
    <property type="component" value="Unassembled WGS sequence"/>
</dbReference>
<dbReference type="EMBL" id="JAACJM010000119">
    <property type="protein sequence ID" value="KAF5344713.1"/>
    <property type="molecule type" value="Genomic_DNA"/>
</dbReference>
<feature type="region of interest" description="Disordered" evidence="1">
    <location>
        <begin position="125"/>
        <end position="153"/>
    </location>
</feature>
<keyword evidence="3" id="KW-1185">Reference proteome</keyword>
<evidence type="ECO:0000256" key="1">
    <source>
        <dbReference type="SAM" id="MobiDB-lite"/>
    </source>
</evidence>
<comment type="caution">
    <text evidence="2">The sequence shown here is derived from an EMBL/GenBank/DDBJ whole genome shotgun (WGS) entry which is preliminary data.</text>
</comment>
<proteinExistence type="predicted"/>
<gene>
    <name evidence="2" type="ORF">D9758_015269</name>
</gene>
<reference evidence="2 3" key="1">
    <citation type="journal article" date="2020" name="ISME J.">
        <title>Uncovering the hidden diversity of litter-decomposition mechanisms in mushroom-forming fungi.</title>
        <authorList>
            <person name="Floudas D."/>
            <person name="Bentzer J."/>
            <person name="Ahren D."/>
            <person name="Johansson T."/>
            <person name="Persson P."/>
            <person name="Tunlid A."/>
        </authorList>
    </citation>
    <scope>NUCLEOTIDE SEQUENCE [LARGE SCALE GENOMIC DNA]</scope>
    <source>
        <strain evidence="2 3">CBS 291.85</strain>
    </source>
</reference>
<accession>A0A8H5FQ95</accession>
<organism evidence="2 3">
    <name type="scientific">Tetrapyrgos nigripes</name>
    <dbReference type="NCBI Taxonomy" id="182062"/>
    <lineage>
        <taxon>Eukaryota</taxon>
        <taxon>Fungi</taxon>
        <taxon>Dikarya</taxon>
        <taxon>Basidiomycota</taxon>
        <taxon>Agaricomycotina</taxon>
        <taxon>Agaricomycetes</taxon>
        <taxon>Agaricomycetidae</taxon>
        <taxon>Agaricales</taxon>
        <taxon>Marasmiineae</taxon>
        <taxon>Marasmiaceae</taxon>
        <taxon>Tetrapyrgos</taxon>
    </lineage>
</organism>
<sequence>MQRERLKRESRHLSCGCLGGSSTLKDTGVWGGGGYMLGGGAIHLVPLSTSAGIGSGISIGGTGRLRRGVVPVTGLVGVGWGVYEHGYGGQKHPMSRPIRTQDYTLMLRLPLGILSLFQRIRNAGGDGDGNDGSRDGMKKRTGTGTGKDIERYRGGEEGGAAAAATTSLKLHTNTETPATPCFYVQLYWVYTYPWFSNVYINICSNDRHRRRCRLVLYTPPILHMAPLPRILLKRSANCVNANLHFCFGPHLYLHTQNPNA</sequence>
<name>A0A8H5FQ95_9AGAR</name>